<feature type="domain" description="Core-binding (CB)" evidence="7">
    <location>
        <begin position="78"/>
        <end position="155"/>
    </location>
</feature>
<evidence type="ECO:0000256" key="4">
    <source>
        <dbReference type="ARBA" id="ARBA00023172"/>
    </source>
</evidence>
<dbReference type="Proteomes" id="UP000276568">
    <property type="component" value="Unassembled WGS sequence"/>
</dbReference>
<dbReference type="InterPro" id="IPR013762">
    <property type="entry name" value="Integrase-like_cat_sf"/>
</dbReference>
<name>A0A3N0I182_9FIRM</name>
<feature type="domain" description="Tyr recombinase" evidence="6">
    <location>
        <begin position="181"/>
        <end position="352"/>
    </location>
</feature>
<comment type="similarity">
    <text evidence="1">Belongs to the 'phage' integrase family.</text>
</comment>
<reference evidence="8 9" key="1">
    <citation type="submission" date="2018-11" db="EMBL/GenBank/DDBJ databases">
        <title>Clostridium sp. nov., a member of the family Erysipelotrichaceae isolated from pig faeces.</title>
        <authorList>
            <person name="Chang Y.-H."/>
        </authorList>
    </citation>
    <scope>NUCLEOTIDE SEQUENCE [LARGE SCALE GENOMIC DNA]</scope>
    <source>
        <strain evidence="8 9">YH-panp20</strain>
    </source>
</reference>
<keyword evidence="2" id="KW-0229">DNA integration</keyword>
<dbReference type="InterPro" id="IPR010998">
    <property type="entry name" value="Integrase_recombinase_N"/>
</dbReference>
<proteinExistence type="inferred from homology"/>
<evidence type="ECO:0000256" key="3">
    <source>
        <dbReference type="ARBA" id="ARBA00023125"/>
    </source>
</evidence>
<dbReference type="EMBL" id="RJQC01000002">
    <property type="protein sequence ID" value="RNM30668.1"/>
    <property type="molecule type" value="Genomic_DNA"/>
</dbReference>
<dbReference type="GO" id="GO:0006310">
    <property type="term" value="P:DNA recombination"/>
    <property type="evidence" value="ECO:0007669"/>
    <property type="project" value="UniProtKB-KW"/>
</dbReference>
<dbReference type="InterPro" id="IPR002104">
    <property type="entry name" value="Integrase_catalytic"/>
</dbReference>
<comment type="caution">
    <text evidence="8">The sequence shown here is derived from an EMBL/GenBank/DDBJ whole genome shotgun (WGS) entry which is preliminary data.</text>
</comment>
<evidence type="ECO:0000256" key="2">
    <source>
        <dbReference type="ARBA" id="ARBA00022908"/>
    </source>
</evidence>
<protein>
    <submittedName>
        <fullName evidence="8">Site-specific integrase</fullName>
    </submittedName>
</protein>
<dbReference type="SUPFAM" id="SSF56349">
    <property type="entry name" value="DNA breaking-rejoining enzymes"/>
    <property type="match status" value="1"/>
</dbReference>
<dbReference type="GO" id="GO:0015074">
    <property type="term" value="P:DNA integration"/>
    <property type="evidence" value="ECO:0007669"/>
    <property type="project" value="UniProtKB-KW"/>
</dbReference>
<evidence type="ECO:0000259" key="6">
    <source>
        <dbReference type="PROSITE" id="PS51898"/>
    </source>
</evidence>
<evidence type="ECO:0000256" key="5">
    <source>
        <dbReference type="PROSITE-ProRule" id="PRU01248"/>
    </source>
</evidence>
<dbReference type="PROSITE" id="PS51898">
    <property type="entry name" value="TYR_RECOMBINASE"/>
    <property type="match status" value="1"/>
</dbReference>
<dbReference type="Gene3D" id="1.10.443.10">
    <property type="entry name" value="Intergrase catalytic core"/>
    <property type="match status" value="1"/>
</dbReference>
<dbReference type="Gene3D" id="1.10.150.130">
    <property type="match status" value="1"/>
</dbReference>
<dbReference type="OrthoDB" id="9801717at2"/>
<dbReference type="PANTHER" id="PTHR30629:SF2">
    <property type="entry name" value="PROPHAGE INTEGRASE INTS-RELATED"/>
    <property type="match status" value="1"/>
</dbReference>
<keyword evidence="9" id="KW-1185">Reference proteome</keyword>
<accession>A0A3N0I182</accession>
<gene>
    <name evidence="8" type="ORF">EDX97_07765</name>
</gene>
<dbReference type="AlphaFoldDB" id="A0A3N0I182"/>
<evidence type="ECO:0000259" key="7">
    <source>
        <dbReference type="PROSITE" id="PS51900"/>
    </source>
</evidence>
<evidence type="ECO:0000256" key="1">
    <source>
        <dbReference type="ARBA" id="ARBA00008857"/>
    </source>
</evidence>
<dbReference type="InterPro" id="IPR044068">
    <property type="entry name" value="CB"/>
</dbReference>
<dbReference type="PANTHER" id="PTHR30629">
    <property type="entry name" value="PROPHAGE INTEGRASE"/>
    <property type="match status" value="1"/>
</dbReference>
<evidence type="ECO:0000313" key="9">
    <source>
        <dbReference type="Proteomes" id="UP000276568"/>
    </source>
</evidence>
<keyword evidence="3 5" id="KW-0238">DNA-binding</keyword>
<dbReference type="Pfam" id="PF00589">
    <property type="entry name" value="Phage_integrase"/>
    <property type="match status" value="1"/>
</dbReference>
<dbReference type="PROSITE" id="PS51900">
    <property type="entry name" value="CB"/>
    <property type="match status" value="1"/>
</dbReference>
<keyword evidence="4" id="KW-0233">DNA recombination</keyword>
<evidence type="ECO:0000313" key="8">
    <source>
        <dbReference type="EMBL" id="RNM30668.1"/>
    </source>
</evidence>
<dbReference type="CDD" id="cd00796">
    <property type="entry name" value="INT_Rci_Hp1_C"/>
    <property type="match status" value="1"/>
</dbReference>
<sequence>MTKKLRRLPNGFGRIDKLPGTRRKPYRARVLVSKELDMDDQKVRKKFKTVGYAETWTEAFELLQAYHSSPYGYEKRVMTVKEVYDAWSADHFPIVSESTQKGYRAAFQILEPVYGMKFKDLTVQDIIRSIDTSGKNAPTLKRFKSMMNALYKYAIGQGITDRDLSSYIDLSRYRNKNPNRNEHNRFTATEIKRLWKHTDDSTVRIILALIYSGVRIDELLSLRREDVHLDEQYFDVVRSKTDSGIRTVPIADKVLPFYKDWMAVGADTLISRDGIRPYTYTTFRKYHWDPVLKSLRMHHTPHDTRHTCASMLTEADVKPVVIKKILGHSAKMDVTEKVYTHLDVSTLLNAVNSI</sequence>
<organism evidence="8 9">
    <name type="scientific">Absicoccus porci</name>
    <dbReference type="NCBI Taxonomy" id="2486576"/>
    <lineage>
        <taxon>Bacteria</taxon>
        <taxon>Bacillati</taxon>
        <taxon>Bacillota</taxon>
        <taxon>Erysipelotrichia</taxon>
        <taxon>Erysipelotrichales</taxon>
        <taxon>Erysipelotrichaceae</taxon>
        <taxon>Absicoccus</taxon>
    </lineage>
</organism>
<dbReference type="InterPro" id="IPR011010">
    <property type="entry name" value="DNA_brk_join_enz"/>
</dbReference>
<dbReference type="GO" id="GO:0003677">
    <property type="term" value="F:DNA binding"/>
    <property type="evidence" value="ECO:0007669"/>
    <property type="project" value="UniProtKB-UniRule"/>
</dbReference>
<dbReference type="InterPro" id="IPR050808">
    <property type="entry name" value="Phage_Integrase"/>
</dbReference>